<gene>
    <name evidence="2" type="ORF">BDP27DRAFT_1219832</name>
</gene>
<dbReference type="SUPFAM" id="SSF81383">
    <property type="entry name" value="F-box domain"/>
    <property type="match status" value="1"/>
</dbReference>
<dbReference type="AlphaFoldDB" id="A0A9P5PZM3"/>
<evidence type="ECO:0000259" key="1">
    <source>
        <dbReference type="PROSITE" id="PS50181"/>
    </source>
</evidence>
<evidence type="ECO:0000313" key="2">
    <source>
        <dbReference type="EMBL" id="KAF9070945.1"/>
    </source>
</evidence>
<name>A0A9P5PZM3_9AGAR</name>
<proteinExistence type="predicted"/>
<accession>A0A9P5PZM3</accession>
<sequence length="108" mass="12647">MPEQFKRVRGRFGSLERLAKDIPLDIVFEIFAYLHPLDLLRLSRATKELRCILINKSSEHVWRTARQNVAGLPPLPHDLNEPQYAHLMFEPNCDVRYWLCSQVDSCLV</sequence>
<protein>
    <recommendedName>
        <fullName evidence="1">F-box domain-containing protein</fullName>
    </recommendedName>
</protein>
<evidence type="ECO:0000313" key="3">
    <source>
        <dbReference type="Proteomes" id="UP000772434"/>
    </source>
</evidence>
<dbReference type="OrthoDB" id="2322499at2759"/>
<organism evidence="2 3">
    <name type="scientific">Rhodocollybia butyracea</name>
    <dbReference type="NCBI Taxonomy" id="206335"/>
    <lineage>
        <taxon>Eukaryota</taxon>
        <taxon>Fungi</taxon>
        <taxon>Dikarya</taxon>
        <taxon>Basidiomycota</taxon>
        <taxon>Agaricomycotina</taxon>
        <taxon>Agaricomycetes</taxon>
        <taxon>Agaricomycetidae</taxon>
        <taxon>Agaricales</taxon>
        <taxon>Marasmiineae</taxon>
        <taxon>Omphalotaceae</taxon>
        <taxon>Rhodocollybia</taxon>
    </lineage>
</organism>
<dbReference type="PROSITE" id="PS50181">
    <property type="entry name" value="FBOX"/>
    <property type="match status" value="1"/>
</dbReference>
<dbReference type="InterPro" id="IPR001810">
    <property type="entry name" value="F-box_dom"/>
</dbReference>
<keyword evidence="3" id="KW-1185">Reference proteome</keyword>
<feature type="domain" description="F-box" evidence="1">
    <location>
        <begin position="16"/>
        <end position="65"/>
    </location>
</feature>
<reference evidence="2" key="1">
    <citation type="submission" date="2020-11" db="EMBL/GenBank/DDBJ databases">
        <authorList>
            <consortium name="DOE Joint Genome Institute"/>
            <person name="Ahrendt S."/>
            <person name="Riley R."/>
            <person name="Andreopoulos W."/>
            <person name="Labutti K."/>
            <person name="Pangilinan J."/>
            <person name="Ruiz-Duenas F.J."/>
            <person name="Barrasa J.M."/>
            <person name="Sanchez-Garcia M."/>
            <person name="Camarero S."/>
            <person name="Miyauchi S."/>
            <person name="Serrano A."/>
            <person name="Linde D."/>
            <person name="Babiker R."/>
            <person name="Drula E."/>
            <person name="Ayuso-Fernandez I."/>
            <person name="Pacheco R."/>
            <person name="Padilla G."/>
            <person name="Ferreira P."/>
            <person name="Barriuso J."/>
            <person name="Kellner H."/>
            <person name="Castanera R."/>
            <person name="Alfaro M."/>
            <person name="Ramirez L."/>
            <person name="Pisabarro A.G."/>
            <person name="Kuo A."/>
            <person name="Tritt A."/>
            <person name="Lipzen A."/>
            <person name="He G."/>
            <person name="Yan M."/>
            <person name="Ng V."/>
            <person name="Cullen D."/>
            <person name="Martin F."/>
            <person name="Rosso M.-N."/>
            <person name="Henrissat B."/>
            <person name="Hibbett D."/>
            <person name="Martinez A.T."/>
            <person name="Grigoriev I.V."/>
        </authorList>
    </citation>
    <scope>NUCLEOTIDE SEQUENCE</scope>
    <source>
        <strain evidence="2">AH 40177</strain>
    </source>
</reference>
<dbReference type="Pfam" id="PF00646">
    <property type="entry name" value="F-box"/>
    <property type="match status" value="1"/>
</dbReference>
<dbReference type="Proteomes" id="UP000772434">
    <property type="component" value="Unassembled WGS sequence"/>
</dbReference>
<comment type="caution">
    <text evidence="2">The sequence shown here is derived from an EMBL/GenBank/DDBJ whole genome shotgun (WGS) entry which is preliminary data.</text>
</comment>
<dbReference type="InterPro" id="IPR036047">
    <property type="entry name" value="F-box-like_dom_sf"/>
</dbReference>
<dbReference type="EMBL" id="JADNRY010000036">
    <property type="protein sequence ID" value="KAF9070945.1"/>
    <property type="molecule type" value="Genomic_DNA"/>
</dbReference>